<proteinExistence type="predicted"/>
<accession>A0A5B9QXM4</accession>
<evidence type="ECO:0000256" key="1">
    <source>
        <dbReference type="SAM" id="Phobius"/>
    </source>
</evidence>
<feature type="transmembrane region" description="Helical" evidence="1">
    <location>
        <begin position="86"/>
        <end position="103"/>
    </location>
</feature>
<keyword evidence="3" id="KW-1185">Reference proteome</keyword>
<sequence length="262" mass="28152">MTSRRLIFLCGQLTVLILAVFLQAPQASWPAALFQSILSAQFALIGVWLASGDRPTLQEIIEAVLFTSGLCAAAAFTSNFNPWELLLAAMRLLVVGTVLGWICHRQQLRLRRSAAHSDIHLLQIKLVHLLGATFVCASLIALMRLLDRYAGSAYELLLFLMVLLLGAAGSLASLLTSLASLSQWKATSAAVTIGGVLVVAAARAWIGYTNTGSYVMAARVLTTLLVEASFVAISLVAIRALGYQLVRVNVRQAIQSDTSDRA</sequence>
<reference evidence="2 3" key="1">
    <citation type="submission" date="2019-08" db="EMBL/GenBank/DDBJ databases">
        <title>Deep-cultivation of Planctomycetes and their phenomic and genomic characterization uncovers novel biology.</title>
        <authorList>
            <person name="Wiegand S."/>
            <person name="Jogler M."/>
            <person name="Boedeker C."/>
            <person name="Pinto D."/>
            <person name="Vollmers J."/>
            <person name="Rivas-Marin E."/>
            <person name="Kohn T."/>
            <person name="Peeters S.H."/>
            <person name="Heuer A."/>
            <person name="Rast P."/>
            <person name="Oberbeckmann S."/>
            <person name="Bunk B."/>
            <person name="Jeske O."/>
            <person name="Meyerdierks A."/>
            <person name="Storesund J.E."/>
            <person name="Kallscheuer N."/>
            <person name="Luecker S."/>
            <person name="Lage O.M."/>
            <person name="Pohl T."/>
            <person name="Merkel B.J."/>
            <person name="Hornburger P."/>
            <person name="Mueller R.-W."/>
            <person name="Bruemmer F."/>
            <person name="Labrenz M."/>
            <person name="Spormann A.M."/>
            <person name="Op den Camp H."/>
            <person name="Overmann J."/>
            <person name="Amann R."/>
            <person name="Jetten M.S.M."/>
            <person name="Mascher T."/>
            <person name="Medema M.H."/>
            <person name="Devos D.P."/>
            <person name="Kaster A.-K."/>
            <person name="Ovreas L."/>
            <person name="Rohde M."/>
            <person name="Galperin M.Y."/>
            <person name="Jogler C."/>
        </authorList>
    </citation>
    <scope>NUCLEOTIDE SEQUENCE [LARGE SCALE GENOMIC DNA]</scope>
    <source>
        <strain evidence="2 3">UC8</strain>
    </source>
</reference>
<dbReference type="EMBL" id="CP042914">
    <property type="protein sequence ID" value="QEG38711.1"/>
    <property type="molecule type" value="Genomic_DNA"/>
</dbReference>
<feature type="transmembrane region" description="Helical" evidence="1">
    <location>
        <begin position="158"/>
        <end position="181"/>
    </location>
</feature>
<name>A0A5B9QXM4_9BACT</name>
<protein>
    <submittedName>
        <fullName evidence="2">Uncharacterized protein</fullName>
    </submittedName>
</protein>
<dbReference type="AlphaFoldDB" id="A0A5B9QXM4"/>
<dbReference type="Proteomes" id="UP000325286">
    <property type="component" value="Chromosome"/>
</dbReference>
<dbReference type="KEGG" id="rul:UC8_06690"/>
<feature type="transmembrane region" description="Helical" evidence="1">
    <location>
        <begin position="124"/>
        <end position="146"/>
    </location>
</feature>
<evidence type="ECO:0000313" key="2">
    <source>
        <dbReference type="EMBL" id="QEG38711.1"/>
    </source>
</evidence>
<keyword evidence="1" id="KW-0812">Transmembrane</keyword>
<keyword evidence="1" id="KW-1133">Transmembrane helix</keyword>
<feature type="transmembrane region" description="Helical" evidence="1">
    <location>
        <begin position="220"/>
        <end position="241"/>
    </location>
</feature>
<keyword evidence="1" id="KW-0472">Membrane</keyword>
<organism evidence="2 3">
    <name type="scientific">Roseimaritima ulvae</name>
    <dbReference type="NCBI Taxonomy" id="980254"/>
    <lineage>
        <taxon>Bacteria</taxon>
        <taxon>Pseudomonadati</taxon>
        <taxon>Planctomycetota</taxon>
        <taxon>Planctomycetia</taxon>
        <taxon>Pirellulales</taxon>
        <taxon>Pirellulaceae</taxon>
        <taxon>Roseimaritima</taxon>
    </lineage>
</organism>
<feature type="transmembrane region" description="Helical" evidence="1">
    <location>
        <begin position="33"/>
        <end position="51"/>
    </location>
</feature>
<evidence type="ECO:0000313" key="3">
    <source>
        <dbReference type="Proteomes" id="UP000325286"/>
    </source>
</evidence>
<gene>
    <name evidence="2" type="ORF">UC8_06690</name>
</gene>
<feature type="transmembrane region" description="Helical" evidence="1">
    <location>
        <begin position="63"/>
        <end position="80"/>
    </location>
</feature>
<feature type="transmembrane region" description="Helical" evidence="1">
    <location>
        <begin position="188"/>
        <end position="208"/>
    </location>
</feature>